<evidence type="ECO:0000313" key="1">
    <source>
        <dbReference type="EMBL" id="KKK79457.1"/>
    </source>
</evidence>
<gene>
    <name evidence="1" type="ORF">LCGC14_2833330</name>
</gene>
<protein>
    <submittedName>
        <fullName evidence="1">Uncharacterized protein</fullName>
    </submittedName>
</protein>
<proteinExistence type="predicted"/>
<comment type="caution">
    <text evidence="1">The sequence shown here is derived from an EMBL/GenBank/DDBJ whole genome shotgun (WGS) entry which is preliminary data.</text>
</comment>
<sequence length="58" mass="6326">MGAILPLIGMGIDMIVKLIGAYNSLPDSDEATKVRLRDLSNKLTETKKLVAEVVIKEI</sequence>
<dbReference type="EMBL" id="LAZR01054016">
    <property type="protein sequence ID" value="KKK79457.1"/>
    <property type="molecule type" value="Genomic_DNA"/>
</dbReference>
<name>A0A0F8YDE4_9ZZZZ</name>
<dbReference type="AlphaFoldDB" id="A0A0F8YDE4"/>
<reference evidence="1" key="1">
    <citation type="journal article" date="2015" name="Nature">
        <title>Complex archaea that bridge the gap between prokaryotes and eukaryotes.</title>
        <authorList>
            <person name="Spang A."/>
            <person name="Saw J.H."/>
            <person name="Jorgensen S.L."/>
            <person name="Zaremba-Niedzwiedzka K."/>
            <person name="Martijn J."/>
            <person name="Lind A.E."/>
            <person name="van Eijk R."/>
            <person name="Schleper C."/>
            <person name="Guy L."/>
            <person name="Ettema T.J."/>
        </authorList>
    </citation>
    <scope>NUCLEOTIDE SEQUENCE</scope>
</reference>
<organism evidence="1">
    <name type="scientific">marine sediment metagenome</name>
    <dbReference type="NCBI Taxonomy" id="412755"/>
    <lineage>
        <taxon>unclassified sequences</taxon>
        <taxon>metagenomes</taxon>
        <taxon>ecological metagenomes</taxon>
    </lineage>
</organism>
<accession>A0A0F8YDE4</accession>